<evidence type="ECO:0000313" key="1">
    <source>
        <dbReference type="EMBL" id="GBM86350.1"/>
    </source>
</evidence>
<evidence type="ECO:0000313" key="2">
    <source>
        <dbReference type="Proteomes" id="UP000499080"/>
    </source>
</evidence>
<sequence length="109" mass="12142">MPEVRESVRSSHNNAGAEFRLIQSARDAMDHAESLCLPQGMDTPRGGWPCVIEGIIKRLITVIAYKVLFVDVSPMGKRFCDATLDLKLNYRSLESKVLTRIAGKLSVDH</sequence>
<dbReference type="OrthoDB" id="10528136at2759"/>
<keyword evidence="2" id="KW-1185">Reference proteome</keyword>
<reference evidence="1 2" key="1">
    <citation type="journal article" date="2019" name="Sci. Rep.">
        <title>Orb-weaving spider Araneus ventricosus genome elucidates the spidroin gene catalogue.</title>
        <authorList>
            <person name="Kono N."/>
            <person name="Nakamura H."/>
            <person name="Ohtoshi R."/>
            <person name="Moran D.A.P."/>
            <person name="Shinohara A."/>
            <person name="Yoshida Y."/>
            <person name="Fujiwara M."/>
            <person name="Mori M."/>
            <person name="Tomita M."/>
            <person name="Arakawa K."/>
        </authorList>
    </citation>
    <scope>NUCLEOTIDE SEQUENCE [LARGE SCALE GENOMIC DNA]</scope>
</reference>
<protein>
    <submittedName>
        <fullName evidence="1">Uncharacterized protein</fullName>
    </submittedName>
</protein>
<dbReference type="EMBL" id="BGPR01003304">
    <property type="protein sequence ID" value="GBM86350.1"/>
    <property type="molecule type" value="Genomic_DNA"/>
</dbReference>
<dbReference type="Proteomes" id="UP000499080">
    <property type="component" value="Unassembled WGS sequence"/>
</dbReference>
<dbReference type="AlphaFoldDB" id="A0A4Y2J8I9"/>
<comment type="caution">
    <text evidence="1">The sequence shown here is derived from an EMBL/GenBank/DDBJ whole genome shotgun (WGS) entry which is preliminary data.</text>
</comment>
<accession>A0A4Y2J8I9</accession>
<organism evidence="1 2">
    <name type="scientific">Araneus ventricosus</name>
    <name type="common">Orbweaver spider</name>
    <name type="synonym">Epeira ventricosa</name>
    <dbReference type="NCBI Taxonomy" id="182803"/>
    <lineage>
        <taxon>Eukaryota</taxon>
        <taxon>Metazoa</taxon>
        <taxon>Ecdysozoa</taxon>
        <taxon>Arthropoda</taxon>
        <taxon>Chelicerata</taxon>
        <taxon>Arachnida</taxon>
        <taxon>Araneae</taxon>
        <taxon>Araneomorphae</taxon>
        <taxon>Entelegynae</taxon>
        <taxon>Araneoidea</taxon>
        <taxon>Araneidae</taxon>
        <taxon>Araneus</taxon>
    </lineage>
</organism>
<gene>
    <name evidence="1" type="ORF">AVEN_36242_1</name>
</gene>
<proteinExistence type="predicted"/>
<name>A0A4Y2J8I9_ARAVE</name>